<keyword evidence="3" id="KW-0963">Cytoplasm</keyword>
<dbReference type="GO" id="GO:0006096">
    <property type="term" value="P:glycolytic process"/>
    <property type="evidence" value="ECO:0007669"/>
    <property type="project" value="UniProtKB-UniPathway"/>
</dbReference>
<dbReference type="EC" id="5.3.1.1" evidence="3"/>
<evidence type="ECO:0000256" key="2">
    <source>
        <dbReference type="ARBA" id="ARBA00023235"/>
    </source>
</evidence>
<comment type="pathway">
    <text evidence="3">Carbohydrate degradation; glycolysis; D-glyceraldehyde 3-phosphate from glycerone phosphate: step 1/1.</text>
</comment>
<dbReference type="AlphaFoldDB" id="A0A1F5KGF8"/>
<dbReference type="InterPro" id="IPR035990">
    <property type="entry name" value="TIM_sf"/>
</dbReference>
<dbReference type="InterPro" id="IPR000652">
    <property type="entry name" value="Triosephosphate_isomerase"/>
</dbReference>
<evidence type="ECO:0000256" key="1">
    <source>
        <dbReference type="ARBA" id="ARBA00007422"/>
    </source>
</evidence>
<dbReference type="PANTHER" id="PTHR21139:SF42">
    <property type="entry name" value="TRIOSEPHOSPHATE ISOMERASE"/>
    <property type="match status" value="1"/>
</dbReference>
<dbReference type="CDD" id="cd00311">
    <property type="entry name" value="TIM"/>
    <property type="match status" value="1"/>
</dbReference>
<dbReference type="UniPathway" id="UPA00109">
    <property type="reaction ID" value="UER00189"/>
</dbReference>
<evidence type="ECO:0000313" key="5">
    <source>
        <dbReference type="Proteomes" id="UP000177328"/>
    </source>
</evidence>
<dbReference type="PANTHER" id="PTHR21139">
    <property type="entry name" value="TRIOSEPHOSPHATE ISOMERASE"/>
    <property type="match status" value="1"/>
</dbReference>
<dbReference type="GO" id="GO:0004807">
    <property type="term" value="F:triose-phosphate isomerase activity"/>
    <property type="evidence" value="ECO:0007669"/>
    <property type="project" value="UniProtKB-EC"/>
</dbReference>
<keyword evidence="2 3" id="KW-0413">Isomerase</keyword>
<dbReference type="PROSITE" id="PS51440">
    <property type="entry name" value="TIM_2"/>
    <property type="match status" value="1"/>
</dbReference>
<sequence length="223" mass="24273">MKKIWIIANWKSNKNITEALTWISEVGPHLRPREDIQIVVCPGFTELEEVHKSVLTGNFPIMVGSQDLSPFPPGAYTGEESAQELVGLVQLAILGHSERRLNFAETDEMIAQKVKQADKAGITPLVCVQSTQTPVPDGCRLVAFEPIEAIGSGQPDTPKDAEEVATSLKERYGPDLTVLYGGSVESRNVGSFIKQPDISGVLIGGASLDAREFVKIVKIVYED</sequence>
<name>A0A1F5KGF8_9BACT</name>
<dbReference type="GO" id="GO:0046166">
    <property type="term" value="P:glyceraldehyde-3-phosphate biosynthetic process"/>
    <property type="evidence" value="ECO:0007669"/>
    <property type="project" value="TreeGrafter"/>
</dbReference>
<dbReference type="InterPro" id="IPR013785">
    <property type="entry name" value="Aldolase_TIM"/>
</dbReference>
<keyword evidence="3" id="KW-0324">Glycolysis</keyword>
<comment type="caution">
    <text evidence="4">The sequence shown here is derived from an EMBL/GenBank/DDBJ whole genome shotgun (WGS) entry which is preliminary data.</text>
</comment>
<comment type="subcellular location">
    <subcellularLocation>
        <location evidence="3">Cytoplasm</location>
    </subcellularLocation>
</comment>
<dbReference type="GO" id="GO:0005829">
    <property type="term" value="C:cytosol"/>
    <property type="evidence" value="ECO:0007669"/>
    <property type="project" value="TreeGrafter"/>
</dbReference>
<comment type="similarity">
    <text evidence="1 3">Belongs to the triosephosphate isomerase family.</text>
</comment>
<dbReference type="SUPFAM" id="SSF51351">
    <property type="entry name" value="Triosephosphate isomerase (TIM)"/>
    <property type="match status" value="1"/>
</dbReference>
<reference evidence="4 5" key="1">
    <citation type="journal article" date="2016" name="Nat. Commun.">
        <title>Thousands of microbial genomes shed light on interconnected biogeochemical processes in an aquifer system.</title>
        <authorList>
            <person name="Anantharaman K."/>
            <person name="Brown C.T."/>
            <person name="Hug L.A."/>
            <person name="Sharon I."/>
            <person name="Castelle C.J."/>
            <person name="Probst A.J."/>
            <person name="Thomas B.C."/>
            <person name="Singh A."/>
            <person name="Wilkins M.J."/>
            <person name="Karaoz U."/>
            <person name="Brodie E.L."/>
            <person name="Williams K.H."/>
            <person name="Hubbard S.S."/>
            <person name="Banfield J.F."/>
        </authorList>
    </citation>
    <scope>NUCLEOTIDE SEQUENCE [LARGE SCALE GENOMIC DNA]</scope>
</reference>
<organism evidence="4 5">
    <name type="scientific">Candidatus Daviesbacteria bacterium RIFCSPHIGHO2_02_FULL_43_12</name>
    <dbReference type="NCBI Taxonomy" id="1797776"/>
    <lineage>
        <taxon>Bacteria</taxon>
        <taxon>Candidatus Daviesiibacteriota</taxon>
    </lineage>
</organism>
<dbReference type="Gene3D" id="3.20.20.70">
    <property type="entry name" value="Aldolase class I"/>
    <property type="match status" value="2"/>
</dbReference>
<keyword evidence="3" id="KW-0312">Gluconeogenesis</keyword>
<comment type="catalytic activity">
    <reaction evidence="3">
        <text>D-glyceraldehyde 3-phosphate = dihydroxyacetone phosphate</text>
        <dbReference type="Rhea" id="RHEA:18585"/>
        <dbReference type="ChEBI" id="CHEBI:57642"/>
        <dbReference type="ChEBI" id="CHEBI:59776"/>
        <dbReference type="EC" id="5.3.1.1"/>
    </reaction>
</comment>
<evidence type="ECO:0000313" key="4">
    <source>
        <dbReference type="EMBL" id="OGE40016.1"/>
    </source>
</evidence>
<comment type="pathway">
    <text evidence="3">Carbohydrate biosynthesis; gluconeogenesis.</text>
</comment>
<protein>
    <recommendedName>
        <fullName evidence="3">Triosephosphate isomerase</fullName>
        <ecNumber evidence="3">5.3.1.1</ecNumber>
    </recommendedName>
</protein>
<dbReference type="EMBL" id="MFDD01000014">
    <property type="protein sequence ID" value="OGE40016.1"/>
    <property type="molecule type" value="Genomic_DNA"/>
</dbReference>
<proteinExistence type="inferred from homology"/>
<dbReference type="GO" id="GO:0006094">
    <property type="term" value="P:gluconeogenesis"/>
    <property type="evidence" value="ECO:0007669"/>
    <property type="project" value="UniProtKB-UniPathway"/>
</dbReference>
<dbReference type="UniPathway" id="UPA00138"/>
<gene>
    <name evidence="4" type="ORF">A3D25_04410</name>
</gene>
<dbReference type="Pfam" id="PF00121">
    <property type="entry name" value="TIM"/>
    <property type="match status" value="1"/>
</dbReference>
<evidence type="ECO:0000256" key="3">
    <source>
        <dbReference type="RuleBase" id="RU363013"/>
    </source>
</evidence>
<dbReference type="Proteomes" id="UP000177328">
    <property type="component" value="Unassembled WGS sequence"/>
</dbReference>
<accession>A0A1F5KGF8</accession>
<dbReference type="GO" id="GO:0019563">
    <property type="term" value="P:glycerol catabolic process"/>
    <property type="evidence" value="ECO:0007669"/>
    <property type="project" value="TreeGrafter"/>
</dbReference>
<comment type="subunit">
    <text evidence="3">Homodimer.</text>
</comment>